<dbReference type="SUPFAM" id="SSF88697">
    <property type="entry name" value="PUA domain-like"/>
    <property type="match status" value="1"/>
</dbReference>
<dbReference type="STRING" id="4232.A0A251U508"/>
<reference evidence="6 8" key="1">
    <citation type="journal article" date="2017" name="Nature">
        <title>The sunflower genome provides insights into oil metabolism, flowering and Asterid evolution.</title>
        <authorList>
            <person name="Badouin H."/>
            <person name="Gouzy J."/>
            <person name="Grassa C.J."/>
            <person name="Murat F."/>
            <person name="Staton S.E."/>
            <person name="Cottret L."/>
            <person name="Lelandais-Briere C."/>
            <person name="Owens G.L."/>
            <person name="Carrere S."/>
            <person name="Mayjonade B."/>
            <person name="Legrand L."/>
            <person name="Gill N."/>
            <person name="Kane N.C."/>
            <person name="Bowers J.E."/>
            <person name="Hubner S."/>
            <person name="Bellec A."/>
            <person name="Berard A."/>
            <person name="Berges H."/>
            <person name="Blanchet N."/>
            <person name="Boniface M.C."/>
            <person name="Brunel D."/>
            <person name="Catrice O."/>
            <person name="Chaidir N."/>
            <person name="Claudel C."/>
            <person name="Donnadieu C."/>
            <person name="Faraut T."/>
            <person name="Fievet G."/>
            <person name="Helmstetter N."/>
            <person name="King M."/>
            <person name="Knapp S.J."/>
            <person name="Lai Z."/>
            <person name="Le Paslier M.C."/>
            <person name="Lippi Y."/>
            <person name="Lorenzon L."/>
            <person name="Mandel J.R."/>
            <person name="Marage G."/>
            <person name="Marchand G."/>
            <person name="Marquand E."/>
            <person name="Bret-Mestries E."/>
            <person name="Morien E."/>
            <person name="Nambeesan S."/>
            <person name="Nguyen T."/>
            <person name="Pegot-Espagnet P."/>
            <person name="Pouilly N."/>
            <person name="Raftis F."/>
            <person name="Sallet E."/>
            <person name="Schiex T."/>
            <person name="Thomas J."/>
            <person name="Vandecasteele C."/>
            <person name="Vares D."/>
            <person name="Vear F."/>
            <person name="Vautrin S."/>
            <person name="Crespi M."/>
            <person name="Mangin B."/>
            <person name="Burke J.M."/>
            <person name="Salse J."/>
            <person name="Munos S."/>
            <person name="Vincourt P."/>
            <person name="Rieseberg L.H."/>
            <person name="Langlade N.B."/>
        </authorList>
    </citation>
    <scope>NUCLEOTIDE SEQUENCE [LARGE SCALE GENOMIC DNA]</scope>
    <source>
        <strain evidence="8">cv. SF193</strain>
        <tissue evidence="6">Leaves</tissue>
    </source>
</reference>
<dbReference type="InterPro" id="IPR051357">
    <property type="entry name" value="H3K9_HMTase_SUVAR3-9"/>
</dbReference>
<protein>
    <submittedName>
        <fullName evidence="6">Histone-lysine N-methyltransferase</fullName>
        <ecNumber evidence="6">2.1.1.354</ecNumber>
    </submittedName>
    <submittedName>
        <fullName evidence="7">Putative SRA-YDG, PUA-like domain protein</fullName>
    </submittedName>
</protein>
<sequence length="432" mass="48715">MEMTSQSVISRKRPLDGSNGCKDEELRKYRNLVPAVRDFPPGCGRNEAERKPLKMLTKANSDLGKMTSVGDDKILDSNRVENHKFSSSKPLESGRNKSYVVSRPAGKVKYWDPACTEAGYDQKPKVTVTHGPQKKVINNFNNVDSNVKKMTPDDMDELVNSRPVENSKLKNFVPKELERSKTYLGSRSGAKVKYWDPMCEEVKKSEDTTTVVSLKENTRREKIKEVLDVFDQVYEPFYQENRRKPKSEKIPSWRIPTEAAKIVKQKLKWMDPGKVVGSVCGVQIGDKFKYRALLKMVGLHSQPQSGIDFANIEGKNLAISVVDSQRYSNVSGSSDTLIYSGQGGHGLFGSKSPPKDQQLVSGNMAMKNSMDKKSPVRVIRKVASFGKDVFVYDGLYTVDRYTDDKNAKGNIEFKFHLKRVPGQPSLHSMLKW</sequence>
<feature type="region of interest" description="Disordered" evidence="4">
    <location>
        <begin position="1"/>
        <end position="24"/>
    </location>
</feature>
<evidence type="ECO:0000256" key="1">
    <source>
        <dbReference type="ARBA" id="ARBA00004286"/>
    </source>
</evidence>
<feature type="domain" description="YDG" evidence="5">
    <location>
        <begin position="277"/>
        <end position="419"/>
    </location>
</feature>
<dbReference type="Gramene" id="mRNA:HanXRQr2_Chr08g0336271">
    <property type="protein sequence ID" value="CDS:HanXRQr2_Chr08g0336271.1"/>
    <property type="gene ID" value="HanXRQr2_Chr08g0336271"/>
</dbReference>
<dbReference type="GO" id="GO:0003690">
    <property type="term" value="F:double-stranded DNA binding"/>
    <property type="evidence" value="ECO:0000318"/>
    <property type="project" value="GO_Central"/>
</dbReference>
<dbReference type="AlphaFoldDB" id="A0A251U508"/>
<evidence type="ECO:0000313" key="8">
    <source>
        <dbReference type="Proteomes" id="UP000215914"/>
    </source>
</evidence>
<proteinExistence type="predicted"/>
<evidence type="ECO:0000313" key="6">
    <source>
        <dbReference type="EMBL" id="KAF5795145.1"/>
    </source>
</evidence>
<dbReference type="PANTHER" id="PTHR45660">
    <property type="entry name" value="HISTONE-LYSINE N-METHYLTRANSFERASE SETMAR"/>
    <property type="match status" value="1"/>
</dbReference>
<name>A0A251U508_HELAN</name>
<keyword evidence="6" id="KW-0808">Transferase</keyword>
<dbReference type="PROSITE" id="PS51015">
    <property type="entry name" value="YDG"/>
    <property type="match status" value="1"/>
</dbReference>
<gene>
    <name evidence="7" type="ORF">HannXRQ_Chr08g0223081</name>
    <name evidence="6" type="ORF">HanXRQr2_Chr08g0336271</name>
</gene>
<dbReference type="OMA" id="EFMENEA"/>
<dbReference type="GO" id="GO:0042054">
    <property type="term" value="F:histone methyltransferase activity"/>
    <property type="evidence" value="ECO:0000318"/>
    <property type="project" value="GO_Central"/>
</dbReference>
<dbReference type="GO" id="GO:0140999">
    <property type="term" value="F:histone H3K4 trimethyltransferase activity"/>
    <property type="evidence" value="ECO:0007669"/>
    <property type="project" value="UniProtKB-EC"/>
</dbReference>
<dbReference type="EC" id="2.1.1.354" evidence="6"/>
<accession>A0A251U508</accession>
<dbReference type="EMBL" id="MNCJ02000323">
    <property type="protein sequence ID" value="KAF5795145.1"/>
    <property type="molecule type" value="Genomic_DNA"/>
</dbReference>
<dbReference type="InterPro" id="IPR003105">
    <property type="entry name" value="SRA_YDG"/>
</dbReference>
<dbReference type="GO" id="GO:0005634">
    <property type="term" value="C:nucleus"/>
    <property type="evidence" value="ECO:0007669"/>
    <property type="project" value="UniProtKB-SubCell"/>
</dbReference>
<reference evidence="6" key="3">
    <citation type="submission" date="2020-06" db="EMBL/GenBank/DDBJ databases">
        <title>Helianthus annuus Genome sequencing and assembly Release 2.</title>
        <authorList>
            <person name="Gouzy J."/>
            <person name="Langlade N."/>
            <person name="Munos S."/>
        </authorList>
    </citation>
    <scope>NUCLEOTIDE SEQUENCE</scope>
    <source>
        <tissue evidence="6">Leaves</tissue>
    </source>
</reference>
<keyword evidence="8" id="KW-1185">Reference proteome</keyword>
<dbReference type="InterPro" id="IPR015947">
    <property type="entry name" value="PUA-like_sf"/>
</dbReference>
<dbReference type="SMART" id="SM00466">
    <property type="entry name" value="SRA"/>
    <property type="match status" value="1"/>
</dbReference>
<dbReference type="InParanoid" id="A0A251U508"/>
<evidence type="ECO:0000313" key="7">
    <source>
        <dbReference type="EMBL" id="OTG18437.1"/>
    </source>
</evidence>
<evidence type="ECO:0000259" key="5">
    <source>
        <dbReference type="PROSITE" id="PS51015"/>
    </source>
</evidence>
<dbReference type="Proteomes" id="UP000215914">
    <property type="component" value="Chromosome 8"/>
</dbReference>
<evidence type="ECO:0000256" key="4">
    <source>
        <dbReference type="SAM" id="MobiDB-lite"/>
    </source>
</evidence>
<comment type="subcellular location">
    <subcellularLocation>
        <location evidence="1">Chromosome</location>
    </subcellularLocation>
    <subcellularLocation>
        <location evidence="3">Nucleus</location>
    </subcellularLocation>
</comment>
<evidence type="ECO:0000256" key="3">
    <source>
        <dbReference type="PROSITE-ProRule" id="PRU00358"/>
    </source>
</evidence>
<dbReference type="Pfam" id="PF02182">
    <property type="entry name" value="SAD_SRA"/>
    <property type="match status" value="1"/>
</dbReference>
<dbReference type="GO" id="GO:0005694">
    <property type="term" value="C:chromosome"/>
    <property type="evidence" value="ECO:0007669"/>
    <property type="project" value="UniProtKB-SubCell"/>
</dbReference>
<dbReference type="PANTHER" id="PTHR45660:SF46">
    <property type="entry name" value="HISTONE-LYSINE N-METHYLTRANSFERASE, H3 LYSINE-9 SPECIFIC SUVH6"/>
    <property type="match status" value="1"/>
</dbReference>
<dbReference type="InterPro" id="IPR036987">
    <property type="entry name" value="SRA-YDG_sf"/>
</dbReference>
<dbReference type="EMBL" id="CM007897">
    <property type="protein sequence ID" value="OTG18437.1"/>
    <property type="molecule type" value="Genomic_DNA"/>
</dbReference>
<dbReference type="OrthoDB" id="5792673at2759"/>
<keyword evidence="2 3" id="KW-0539">Nucleus</keyword>
<organism evidence="7 8">
    <name type="scientific">Helianthus annuus</name>
    <name type="common">Common sunflower</name>
    <dbReference type="NCBI Taxonomy" id="4232"/>
    <lineage>
        <taxon>Eukaryota</taxon>
        <taxon>Viridiplantae</taxon>
        <taxon>Streptophyta</taxon>
        <taxon>Embryophyta</taxon>
        <taxon>Tracheophyta</taxon>
        <taxon>Spermatophyta</taxon>
        <taxon>Magnoliopsida</taxon>
        <taxon>eudicotyledons</taxon>
        <taxon>Gunneridae</taxon>
        <taxon>Pentapetalae</taxon>
        <taxon>asterids</taxon>
        <taxon>campanulids</taxon>
        <taxon>Asterales</taxon>
        <taxon>Asteraceae</taxon>
        <taxon>Asteroideae</taxon>
        <taxon>Heliantheae alliance</taxon>
        <taxon>Heliantheae</taxon>
        <taxon>Helianthus</taxon>
    </lineage>
</organism>
<evidence type="ECO:0000256" key="2">
    <source>
        <dbReference type="ARBA" id="ARBA00023242"/>
    </source>
</evidence>
<keyword evidence="6" id="KW-0489">Methyltransferase</keyword>
<reference evidence="7" key="2">
    <citation type="submission" date="2017-02" db="EMBL/GenBank/DDBJ databases">
        <title>Sunflower complete genome.</title>
        <authorList>
            <person name="Langlade N."/>
            <person name="Munos S."/>
        </authorList>
    </citation>
    <scope>NUCLEOTIDE SEQUENCE [LARGE SCALE GENOMIC DNA]</scope>
    <source>
        <tissue evidence="7">Leaves</tissue>
    </source>
</reference>
<dbReference type="Gene3D" id="2.30.280.10">
    <property type="entry name" value="SRA-YDG"/>
    <property type="match status" value="1"/>
</dbReference>
<dbReference type="GO" id="GO:0032259">
    <property type="term" value="P:methylation"/>
    <property type="evidence" value="ECO:0007669"/>
    <property type="project" value="UniProtKB-KW"/>
</dbReference>